<feature type="domain" description="Methyltransferase" evidence="2">
    <location>
        <begin position="124"/>
        <end position="299"/>
    </location>
</feature>
<dbReference type="Pfam" id="PF13679">
    <property type="entry name" value="Methyltransf_32"/>
    <property type="match status" value="1"/>
</dbReference>
<proteinExistence type="predicted"/>
<protein>
    <recommendedName>
        <fullName evidence="2">Methyltransferase domain-containing protein</fullName>
    </recommendedName>
</protein>
<sequence length="493" mass="56777">MISLPEKEIDLPFGFNDPLNYLETLVSWANKYKWLYDLHIVDFFTHDQWNKLDQEWTHVLEQEENWFDTVIQLTSFEPIINPSWPETLKKYIQESNRIALLRKQSNNERHTEFKKHMLFGMTGKKIHEVERMSDLIHQVAKQHGISSALDLGSGQGYLSRALAFHHDMNVLAVDMSEIQTKGAERFDRRVIRHEEKYTEESHRGRLTHITELITPQNISSVLTRWGSNDDDKDISTSDTNTTPTTPSSTTTTNNDRWLICGLHACGDLSTLIMRLFAEDNDKVSCLVNVGCCYHYLSEQPGCMFPETGFPMSDSLAKMNFTMGTTARVLACHSPWQWKHQKQASKKSFQQHFFRALLQKIMVDKGLASASQAPALAHRINKKNGFVGYVQAALKKFGLSSDSITAEEAEQYLEEYKYAEKQITILWTLRSLMARVLESIVLVDRWLYLKQSVSSPQSQQKNGNDNDISPRGVWMWPLFDPMESPRNMVFVASK</sequence>
<dbReference type="PANTHER" id="PTHR12496">
    <property type="entry name" value="CGI-41 METHYLTRANSFERASE"/>
    <property type="match status" value="1"/>
</dbReference>
<keyword evidence="4" id="KW-1185">Reference proteome</keyword>
<dbReference type="InterPro" id="IPR029063">
    <property type="entry name" value="SAM-dependent_MTases_sf"/>
</dbReference>
<feature type="compositionally biased region" description="Low complexity" evidence="1">
    <location>
        <begin position="236"/>
        <end position="251"/>
    </location>
</feature>
<evidence type="ECO:0000256" key="1">
    <source>
        <dbReference type="SAM" id="MobiDB-lite"/>
    </source>
</evidence>
<dbReference type="EMBL" id="JAEPRB010000158">
    <property type="protein sequence ID" value="KAG2219940.1"/>
    <property type="molecule type" value="Genomic_DNA"/>
</dbReference>
<evidence type="ECO:0000313" key="3">
    <source>
        <dbReference type="EMBL" id="KAG2219940.1"/>
    </source>
</evidence>
<organism evidence="3 4">
    <name type="scientific">Circinella minor</name>
    <dbReference type="NCBI Taxonomy" id="1195481"/>
    <lineage>
        <taxon>Eukaryota</taxon>
        <taxon>Fungi</taxon>
        <taxon>Fungi incertae sedis</taxon>
        <taxon>Mucoromycota</taxon>
        <taxon>Mucoromycotina</taxon>
        <taxon>Mucoromycetes</taxon>
        <taxon>Mucorales</taxon>
        <taxon>Lichtheimiaceae</taxon>
        <taxon>Circinella</taxon>
    </lineage>
</organism>
<dbReference type="Proteomes" id="UP000646827">
    <property type="component" value="Unassembled WGS sequence"/>
</dbReference>
<gene>
    <name evidence="3" type="ORF">INT45_010454</name>
</gene>
<comment type="caution">
    <text evidence="3">The sequence shown here is derived from an EMBL/GenBank/DDBJ whole genome shotgun (WGS) entry which is preliminary data.</text>
</comment>
<dbReference type="SUPFAM" id="SSF53335">
    <property type="entry name" value="S-adenosyl-L-methionine-dependent methyltransferases"/>
    <property type="match status" value="1"/>
</dbReference>
<dbReference type="Gene3D" id="3.40.50.150">
    <property type="entry name" value="Vaccinia Virus protein VP39"/>
    <property type="match status" value="1"/>
</dbReference>
<dbReference type="AlphaFoldDB" id="A0A8H7RZU0"/>
<accession>A0A8H7RZU0</accession>
<evidence type="ECO:0000313" key="4">
    <source>
        <dbReference type="Proteomes" id="UP000646827"/>
    </source>
</evidence>
<dbReference type="CDD" id="cd02440">
    <property type="entry name" value="AdoMet_MTases"/>
    <property type="match status" value="1"/>
</dbReference>
<dbReference type="PANTHER" id="PTHR12496:SF0">
    <property type="entry name" value="METHYLTRANSFERASE DOMAIN-CONTAINING PROTEIN"/>
    <property type="match status" value="1"/>
</dbReference>
<feature type="region of interest" description="Disordered" evidence="1">
    <location>
        <begin position="229"/>
        <end position="251"/>
    </location>
</feature>
<evidence type="ECO:0000259" key="2">
    <source>
        <dbReference type="Pfam" id="PF13679"/>
    </source>
</evidence>
<reference evidence="3 4" key="1">
    <citation type="submission" date="2020-12" db="EMBL/GenBank/DDBJ databases">
        <title>Metabolic potential, ecology and presence of endohyphal bacteria is reflected in genomic diversity of Mucoromycotina.</title>
        <authorList>
            <person name="Muszewska A."/>
            <person name="Okrasinska A."/>
            <person name="Steczkiewicz K."/>
            <person name="Drgas O."/>
            <person name="Orlowska M."/>
            <person name="Perlinska-Lenart U."/>
            <person name="Aleksandrzak-Piekarczyk T."/>
            <person name="Szatraj K."/>
            <person name="Zielenkiewicz U."/>
            <person name="Pilsyk S."/>
            <person name="Malc E."/>
            <person name="Mieczkowski P."/>
            <person name="Kruszewska J.S."/>
            <person name="Biernat P."/>
            <person name="Pawlowska J."/>
        </authorList>
    </citation>
    <scope>NUCLEOTIDE SEQUENCE [LARGE SCALE GENOMIC DNA]</scope>
    <source>
        <strain evidence="3 4">CBS 142.35</strain>
    </source>
</reference>
<dbReference type="InterPro" id="IPR025714">
    <property type="entry name" value="Methyltranfer_dom"/>
</dbReference>
<dbReference type="InterPro" id="IPR052220">
    <property type="entry name" value="METTL25"/>
</dbReference>
<dbReference type="OrthoDB" id="10258156at2759"/>
<name>A0A8H7RZU0_9FUNG</name>